<protein>
    <submittedName>
        <fullName evidence="2">Uncharacterized protein</fullName>
    </submittedName>
</protein>
<proteinExistence type="predicted"/>
<sequence length="157" mass="17417">MIYNVILVAVALIALYFVFKAKRYQREHQDANQNAKAKLDALQADAERACGDWAQGSNAKLETKTALKQGLSQAFEFGAELVGERQSVDSKAIKAVLADYLEGERNTEARWALYHRALHCAVLLGQKAAQPKMAGQIDFQISKLREALARGDVPENR</sequence>
<organism evidence="2 3">
    <name type="scientific">Ferrimonas pelagia</name>
    <dbReference type="NCBI Taxonomy" id="1177826"/>
    <lineage>
        <taxon>Bacteria</taxon>
        <taxon>Pseudomonadati</taxon>
        <taxon>Pseudomonadota</taxon>
        <taxon>Gammaproteobacteria</taxon>
        <taxon>Alteromonadales</taxon>
        <taxon>Ferrimonadaceae</taxon>
        <taxon>Ferrimonas</taxon>
    </lineage>
</organism>
<keyword evidence="3" id="KW-1185">Reference proteome</keyword>
<dbReference type="EMBL" id="BAABJZ010000086">
    <property type="protein sequence ID" value="GAA4891603.1"/>
    <property type="molecule type" value="Genomic_DNA"/>
</dbReference>
<accession>A0ABP9F0M1</accession>
<keyword evidence="1" id="KW-0175">Coiled coil</keyword>
<dbReference type="Proteomes" id="UP001499988">
    <property type="component" value="Unassembled WGS sequence"/>
</dbReference>
<name>A0ABP9F0M1_9GAMM</name>
<evidence type="ECO:0000313" key="3">
    <source>
        <dbReference type="Proteomes" id="UP001499988"/>
    </source>
</evidence>
<evidence type="ECO:0000313" key="2">
    <source>
        <dbReference type="EMBL" id="GAA4891603.1"/>
    </source>
</evidence>
<dbReference type="RefSeq" id="WP_345335852.1">
    <property type="nucleotide sequence ID" value="NZ_BAABJZ010000086.1"/>
</dbReference>
<comment type="caution">
    <text evidence="2">The sequence shown here is derived from an EMBL/GenBank/DDBJ whole genome shotgun (WGS) entry which is preliminary data.</text>
</comment>
<gene>
    <name evidence="2" type="ORF">GCM10023333_26150</name>
</gene>
<reference evidence="3" key="1">
    <citation type="journal article" date="2019" name="Int. J. Syst. Evol. Microbiol.">
        <title>The Global Catalogue of Microorganisms (GCM) 10K type strain sequencing project: providing services to taxonomists for standard genome sequencing and annotation.</title>
        <authorList>
            <consortium name="The Broad Institute Genomics Platform"/>
            <consortium name="The Broad Institute Genome Sequencing Center for Infectious Disease"/>
            <person name="Wu L."/>
            <person name="Ma J."/>
        </authorList>
    </citation>
    <scope>NUCLEOTIDE SEQUENCE [LARGE SCALE GENOMIC DNA]</scope>
    <source>
        <strain evidence="3">JCM 18401</strain>
    </source>
</reference>
<feature type="coiled-coil region" evidence="1">
    <location>
        <begin position="21"/>
        <end position="52"/>
    </location>
</feature>
<evidence type="ECO:0000256" key="1">
    <source>
        <dbReference type="SAM" id="Coils"/>
    </source>
</evidence>